<sequence length="115" mass="11971">MPNLGVHNLRDPSRDGISLTTHSQLQNDQLASLQSSNGQPGQQHQNASFQATPLGRDSGQLSAFSNGHDDSHSNPVSSPHEASITGASGGPPRGIATGKVSGKTSQKPRDDPLLK</sequence>
<dbReference type="AlphaFoldDB" id="A0A3S5FE52"/>
<organism evidence="2 3">
    <name type="scientific">Protopolystoma xenopodis</name>
    <dbReference type="NCBI Taxonomy" id="117903"/>
    <lineage>
        <taxon>Eukaryota</taxon>
        <taxon>Metazoa</taxon>
        <taxon>Spiralia</taxon>
        <taxon>Lophotrochozoa</taxon>
        <taxon>Platyhelminthes</taxon>
        <taxon>Monogenea</taxon>
        <taxon>Polyopisthocotylea</taxon>
        <taxon>Polystomatidea</taxon>
        <taxon>Polystomatidae</taxon>
        <taxon>Protopolystoma</taxon>
    </lineage>
</organism>
<proteinExistence type="predicted"/>
<evidence type="ECO:0000313" key="2">
    <source>
        <dbReference type="EMBL" id="VEL23110.1"/>
    </source>
</evidence>
<gene>
    <name evidence="2" type="ORF">PXEA_LOCUS16550</name>
</gene>
<dbReference type="Proteomes" id="UP000784294">
    <property type="component" value="Unassembled WGS sequence"/>
</dbReference>
<reference evidence="2" key="1">
    <citation type="submission" date="2018-11" db="EMBL/GenBank/DDBJ databases">
        <authorList>
            <consortium name="Pathogen Informatics"/>
        </authorList>
    </citation>
    <scope>NUCLEOTIDE SEQUENCE</scope>
</reference>
<feature type="region of interest" description="Disordered" evidence="1">
    <location>
        <begin position="1"/>
        <end position="115"/>
    </location>
</feature>
<comment type="caution">
    <text evidence="2">The sequence shown here is derived from an EMBL/GenBank/DDBJ whole genome shotgun (WGS) entry which is preliminary data.</text>
</comment>
<evidence type="ECO:0000256" key="1">
    <source>
        <dbReference type="SAM" id="MobiDB-lite"/>
    </source>
</evidence>
<accession>A0A3S5FE52</accession>
<dbReference type="EMBL" id="CAAALY010060036">
    <property type="protein sequence ID" value="VEL23110.1"/>
    <property type="molecule type" value="Genomic_DNA"/>
</dbReference>
<evidence type="ECO:0000313" key="3">
    <source>
        <dbReference type="Proteomes" id="UP000784294"/>
    </source>
</evidence>
<name>A0A3S5FE52_9PLAT</name>
<feature type="compositionally biased region" description="Polar residues" evidence="1">
    <location>
        <begin position="18"/>
        <end position="51"/>
    </location>
</feature>
<keyword evidence="3" id="KW-1185">Reference proteome</keyword>
<protein>
    <submittedName>
        <fullName evidence="2">Uncharacterized protein</fullName>
    </submittedName>
</protein>